<proteinExistence type="predicted"/>
<sequence>MTIDLDPPTVKVDPLGPAKLGPITLRNRVIKAATYEGLTPKGLVTDELIEFHRQPAAGGVGMTTVAYCAVAADGRTAPGQITWRDDAMPGLRKLTDAIHAEGAAVSAQIGHAGPVAGAKYNGAPALAPSTQFRLTTQTLARAATVADIERITAQHVDASKRAIEAGFDAIELHFGHNYFISSFLSPRTNRRKDRYGGSLENRARLARETARAVRDAVGDRIAILAKLNMDDGVAGGFWVDEAIQVAQWLEQDGSLDALELTAGSSLLNPMYLFKGDAPLREFAAAMPQPTKLGIQLVGKHFLREYPYRDAYLLDDARQIRAAVTMPLVLLGGITGKASMDLAMEEGFQFVAIARALLREPDLVNRITAETHRPGLCNHCNKCMTAIYGGTHCVLRKP</sequence>
<dbReference type="AlphaFoldDB" id="A0A2S2BP34"/>
<dbReference type="PANTHER" id="PTHR43656">
    <property type="entry name" value="BINDING OXIDOREDUCTASE, PUTATIVE (AFU_ORTHOLOGUE AFUA_2G08260)-RELATED"/>
    <property type="match status" value="1"/>
</dbReference>
<evidence type="ECO:0000256" key="1">
    <source>
        <dbReference type="ARBA" id="ARBA00022630"/>
    </source>
</evidence>
<dbReference type="InterPro" id="IPR051799">
    <property type="entry name" value="NADH_flavin_oxidoreductase"/>
</dbReference>
<dbReference type="InterPro" id="IPR001155">
    <property type="entry name" value="OxRdtase_FMN_N"/>
</dbReference>
<dbReference type="PANTHER" id="PTHR43656:SF2">
    <property type="entry name" value="BINDING OXIDOREDUCTASE, PUTATIVE (AFU_ORTHOLOGUE AFUA_2G08260)-RELATED"/>
    <property type="match status" value="1"/>
</dbReference>
<dbReference type="GO" id="GO:0010181">
    <property type="term" value="F:FMN binding"/>
    <property type="evidence" value="ECO:0007669"/>
    <property type="project" value="InterPro"/>
</dbReference>
<dbReference type="SUPFAM" id="SSF51395">
    <property type="entry name" value="FMN-linked oxidoreductases"/>
    <property type="match status" value="1"/>
</dbReference>
<dbReference type="OrthoDB" id="3169239at2"/>
<feature type="domain" description="NADH:flavin oxidoreductase/NADH oxidase N-terminal" evidence="3">
    <location>
        <begin position="17"/>
        <end position="251"/>
    </location>
</feature>
<accession>A0A2S2BP34</accession>
<evidence type="ECO:0000313" key="5">
    <source>
        <dbReference type="Proteomes" id="UP000245711"/>
    </source>
</evidence>
<evidence type="ECO:0000259" key="3">
    <source>
        <dbReference type="Pfam" id="PF00724"/>
    </source>
</evidence>
<dbReference type="Gene3D" id="3.20.20.70">
    <property type="entry name" value="Aldolase class I"/>
    <property type="match status" value="1"/>
</dbReference>
<dbReference type="GO" id="GO:0016491">
    <property type="term" value="F:oxidoreductase activity"/>
    <property type="evidence" value="ECO:0007669"/>
    <property type="project" value="UniProtKB-KW"/>
</dbReference>
<keyword evidence="5" id="KW-1185">Reference proteome</keyword>
<protein>
    <submittedName>
        <fullName evidence="4">Oxidoreductase</fullName>
    </submittedName>
</protein>
<dbReference type="EMBL" id="CP021354">
    <property type="protein sequence ID" value="AWK70349.1"/>
    <property type="molecule type" value="Genomic_DNA"/>
</dbReference>
<keyword evidence="1" id="KW-0285">Flavoprotein</keyword>
<name>A0A2S2BP34_9NOCA</name>
<dbReference type="RefSeq" id="WP_109325634.1">
    <property type="nucleotide sequence ID" value="NZ_CP021354.1"/>
</dbReference>
<evidence type="ECO:0000256" key="2">
    <source>
        <dbReference type="ARBA" id="ARBA00023002"/>
    </source>
</evidence>
<dbReference type="KEGG" id="roz:CBI38_00970"/>
<gene>
    <name evidence="4" type="ORF">CBI38_00970</name>
</gene>
<dbReference type="CDD" id="cd02803">
    <property type="entry name" value="OYE_like_FMN_family"/>
    <property type="match status" value="1"/>
</dbReference>
<dbReference type="Pfam" id="PF00724">
    <property type="entry name" value="Oxidored_FMN"/>
    <property type="match status" value="1"/>
</dbReference>
<evidence type="ECO:0000313" key="4">
    <source>
        <dbReference type="EMBL" id="AWK70349.1"/>
    </source>
</evidence>
<dbReference type="InterPro" id="IPR013785">
    <property type="entry name" value="Aldolase_TIM"/>
</dbReference>
<organism evidence="4 5">
    <name type="scientific">Rhodococcus oxybenzonivorans</name>
    <dbReference type="NCBI Taxonomy" id="1990687"/>
    <lineage>
        <taxon>Bacteria</taxon>
        <taxon>Bacillati</taxon>
        <taxon>Actinomycetota</taxon>
        <taxon>Actinomycetes</taxon>
        <taxon>Mycobacteriales</taxon>
        <taxon>Nocardiaceae</taxon>
        <taxon>Rhodococcus</taxon>
    </lineage>
</organism>
<keyword evidence="2" id="KW-0560">Oxidoreductase</keyword>
<reference evidence="4 5" key="1">
    <citation type="submission" date="2017-05" db="EMBL/GenBank/DDBJ databases">
        <title>Isolation of Rhodococcus sp. S2-17 biodegrading of BP-3.</title>
        <authorList>
            <person name="Lee Y."/>
            <person name="Kim K.H."/>
            <person name="Chun B.H."/>
            <person name="Jung H.S."/>
            <person name="Jeon C.O."/>
        </authorList>
    </citation>
    <scope>NUCLEOTIDE SEQUENCE [LARGE SCALE GENOMIC DNA]</scope>
    <source>
        <strain evidence="4 5">S2-17</strain>
    </source>
</reference>
<dbReference type="Proteomes" id="UP000245711">
    <property type="component" value="Chromosome"/>
</dbReference>